<evidence type="ECO:0000256" key="5">
    <source>
        <dbReference type="ARBA" id="ARBA00022989"/>
    </source>
</evidence>
<keyword evidence="7 9" id="KW-0472">Membrane</keyword>
<evidence type="ECO:0000256" key="3">
    <source>
        <dbReference type="ARBA" id="ARBA00022679"/>
    </source>
</evidence>
<dbReference type="OrthoDB" id="9814417at2"/>
<keyword evidence="4 9" id="KW-0812">Transmembrane</keyword>
<feature type="transmembrane region" description="Helical" evidence="9">
    <location>
        <begin position="264"/>
        <end position="284"/>
    </location>
</feature>
<dbReference type="UniPathway" id="UPA00834">
    <property type="reaction ID" value="UER00712"/>
</dbReference>
<gene>
    <name evidence="9 10" type="primary">cyoE</name>
    <name evidence="10" type="ORF">C3B56_00299</name>
</gene>
<accession>A0A3S9J825</accession>
<dbReference type="InterPro" id="IPR000537">
    <property type="entry name" value="UbiA_prenyltransferase"/>
</dbReference>
<keyword evidence="5 9" id="KW-1133">Transmembrane helix</keyword>
<feature type="transmembrane region" description="Helical" evidence="9">
    <location>
        <begin position="7"/>
        <end position="29"/>
    </location>
</feature>
<dbReference type="Proteomes" id="UP000274458">
    <property type="component" value="Chromosome"/>
</dbReference>
<dbReference type="Gene3D" id="1.10.357.140">
    <property type="entry name" value="UbiA prenyltransferase"/>
    <property type="match status" value="1"/>
</dbReference>
<evidence type="ECO:0000256" key="4">
    <source>
        <dbReference type="ARBA" id="ARBA00022692"/>
    </source>
</evidence>
<keyword evidence="11" id="KW-1185">Reference proteome</keyword>
<sequence length="288" mass="33748">MNNIKIFLKIIKPGIILGNILSLITGFFFTDPKKNNFKILIITIISVIFIISSCNILNNIIDINIDCKMKRTNNRLLVKKKKYIKIVFFISIIINLIGFILLYYKINNLVLFISIIGFLVYVIFYSLILKRYSIYSTLFGSISGAITPIIGYCSINNKLDLKSLLLFIVFFLWQIPHFYSISIIYLKDYEKIKIPIFVIIKGIKKTKYNIIFYIILFSIIHFFLITNYFNNFKCILISILLDILWIIISILSLITLNNKLLSRLIFILSILIIITFNITSFLNYNFKY</sequence>
<evidence type="ECO:0000256" key="8">
    <source>
        <dbReference type="ARBA" id="ARBA00047690"/>
    </source>
</evidence>
<dbReference type="PANTHER" id="PTHR43448:SF2">
    <property type="entry name" value="PROTOHEME IX FARNESYLTRANSFERASE, MITOCHONDRIAL"/>
    <property type="match status" value="1"/>
</dbReference>
<comment type="pathway">
    <text evidence="9">Porphyrin-containing compound metabolism; heme O biosynthesis; heme O from protoheme: step 1/1.</text>
</comment>
<dbReference type="HAMAP" id="MF_00154">
    <property type="entry name" value="CyoE_CtaB"/>
    <property type="match status" value="1"/>
</dbReference>
<comment type="similarity">
    <text evidence="9">Belongs to the UbiA prenyltransferase family. Protoheme IX farnesyltransferase subfamily.</text>
</comment>
<evidence type="ECO:0000256" key="1">
    <source>
        <dbReference type="ARBA" id="ARBA00004141"/>
    </source>
</evidence>
<proteinExistence type="inferred from homology"/>
<comment type="function">
    <text evidence="9">Converts heme B (protoheme IX) to heme O by substitution of the vinyl group on carbon 2 of heme B porphyrin ring with a hydroxyethyl farnesyl side group.</text>
</comment>
<dbReference type="NCBIfam" id="TIGR01473">
    <property type="entry name" value="cyoE_ctaB"/>
    <property type="match status" value="1"/>
</dbReference>
<dbReference type="GO" id="GO:0005886">
    <property type="term" value="C:plasma membrane"/>
    <property type="evidence" value="ECO:0007669"/>
    <property type="project" value="UniProtKB-SubCell"/>
</dbReference>
<organism evidence="10 11">
    <name type="scientific">Candidatus Annandia adelgestsuga</name>
    <dbReference type="NCBI Taxonomy" id="1302411"/>
    <lineage>
        <taxon>Bacteria</taxon>
        <taxon>Pseudomonadati</taxon>
        <taxon>Pseudomonadota</taxon>
        <taxon>Gammaproteobacteria</taxon>
        <taxon>Enterobacterales</taxon>
        <taxon>Enterobacteriaceae</taxon>
        <taxon>Candidatus Annandia</taxon>
    </lineage>
</organism>
<comment type="catalytic activity">
    <reaction evidence="8 9">
        <text>heme b + (2E,6E)-farnesyl diphosphate + H2O = Fe(II)-heme o + diphosphate</text>
        <dbReference type="Rhea" id="RHEA:28070"/>
        <dbReference type="ChEBI" id="CHEBI:15377"/>
        <dbReference type="ChEBI" id="CHEBI:33019"/>
        <dbReference type="ChEBI" id="CHEBI:60344"/>
        <dbReference type="ChEBI" id="CHEBI:60530"/>
        <dbReference type="ChEBI" id="CHEBI:175763"/>
        <dbReference type="EC" id="2.5.1.141"/>
    </reaction>
</comment>
<dbReference type="InterPro" id="IPR006369">
    <property type="entry name" value="Protohaem_IX_farnesylTrfase"/>
</dbReference>
<protein>
    <recommendedName>
        <fullName evidence="9">Protoheme IX farnesyltransferase</fullName>
        <ecNumber evidence="9">2.5.1.141</ecNumber>
    </recommendedName>
    <alternativeName>
        <fullName evidence="9">Heme B farnesyltransferase</fullName>
    </alternativeName>
    <alternativeName>
        <fullName evidence="9">Heme O synthase</fullName>
    </alternativeName>
</protein>
<dbReference type="KEGG" id="aade:C3B56_00299"/>
<feature type="transmembrane region" description="Helical" evidence="9">
    <location>
        <begin position="235"/>
        <end position="257"/>
    </location>
</feature>
<evidence type="ECO:0000313" key="11">
    <source>
        <dbReference type="Proteomes" id="UP000274458"/>
    </source>
</evidence>
<dbReference type="Pfam" id="PF01040">
    <property type="entry name" value="UbiA"/>
    <property type="match status" value="1"/>
</dbReference>
<dbReference type="GO" id="GO:0048034">
    <property type="term" value="P:heme O biosynthetic process"/>
    <property type="evidence" value="ECO:0007669"/>
    <property type="project" value="UniProtKB-UniRule"/>
</dbReference>
<feature type="transmembrane region" description="Helical" evidence="9">
    <location>
        <begin position="82"/>
        <end position="103"/>
    </location>
</feature>
<evidence type="ECO:0000256" key="2">
    <source>
        <dbReference type="ARBA" id="ARBA00022475"/>
    </source>
</evidence>
<feature type="transmembrane region" description="Helical" evidence="9">
    <location>
        <begin position="109"/>
        <end position="127"/>
    </location>
</feature>
<dbReference type="EMBL" id="CP026513">
    <property type="protein sequence ID" value="AZP36382.1"/>
    <property type="molecule type" value="Genomic_DNA"/>
</dbReference>
<feature type="transmembrane region" description="Helical" evidence="9">
    <location>
        <begin position="210"/>
        <end position="229"/>
    </location>
</feature>
<evidence type="ECO:0000256" key="7">
    <source>
        <dbReference type="ARBA" id="ARBA00023136"/>
    </source>
</evidence>
<dbReference type="AlphaFoldDB" id="A0A3S9J825"/>
<reference evidence="10 11" key="1">
    <citation type="journal article" date="2018" name="Genome Biol. Evol.">
        <title>Partnering With a Pest: Genomes of Hemlock Woolly Adelgid Symbionts Reveal Atypical Nutritional Provisioning Patterns in Dual-Obligate Bacteria.</title>
        <authorList>
            <person name="Weglarz K.M."/>
            <person name="Havill N.P."/>
            <person name="Burke G.R."/>
            <person name="von Dohlen C.D."/>
        </authorList>
    </citation>
    <scope>NUCLEOTIDE SEQUENCE [LARGE SCALE GENOMIC DNA]</scope>
    <source>
        <strain evidence="10">ENA</strain>
    </source>
</reference>
<keyword evidence="6 9" id="KW-0350">Heme biosynthesis</keyword>
<evidence type="ECO:0000313" key="10">
    <source>
        <dbReference type="EMBL" id="AZP36382.1"/>
    </source>
</evidence>
<dbReference type="InterPro" id="IPR044878">
    <property type="entry name" value="UbiA_sf"/>
</dbReference>
<evidence type="ECO:0000256" key="6">
    <source>
        <dbReference type="ARBA" id="ARBA00023133"/>
    </source>
</evidence>
<dbReference type="EC" id="2.5.1.141" evidence="9"/>
<name>A0A3S9J825_9ENTR</name>
<keyword evidence="2 9" id="KW-1003">Cell membrane</keyword>
<feature type="transmembrane region" description="Helical" evidence="9">
    <location>
        <begin position="134"/>
        <end position="152"/>
    </location>
</feature>
<evidence type="ECO:0000256" key="9">
    <source>
        <dbReference type="HAMAP-Rule" id="MF_00154"/>
    </source>
</evidence>
<dbReference type="CDD" id="cd13957">
    <property type="entry name" value="PT_UbiA_Cox10"/>
    <property type="match status" value="1"/>
</dbReference>
<comment type="miscellaneous">
    <text evidence="9">Carbon 2 of the heme B porphyrin ring is defined according to the Fischer nomenclature.</text>
</comment>
<feature type="transmembrane region" description="Helical" evidence="9">
    <location>
        <begin position="164"/>
        <end position="186"/>
    </location>
</feature>
<comment type="subcellular location">
    <subcellularLocation>
        <location evidence="9">Cell membrane</location>
        <topology evidence="9">Multi-pass membrane protein</topology>
    </subcellularLocation>
    <subcellularLocation>
        <location evidence="1">Membrane</location>
        <topology evidence="1">Multi-pass membrane protein</topology>
    </subcellularLocation>
</comment>
<keyword evidence="3 9" id="KW-0808">Transferase</keyword>
<dbReference type="GO" id="GO:0008495">
    <property type="term" value="F:protoheme IX farnesyltransferase activity"/>
    <property type="evidence" value="ECO:0007669"/>
    <property type="project" value="UniProtKB-UniRule"/>
</dbReference>
<feature type="transmembrane region" description="Helical" evidence="9">
    <location>
        <begin position="41"/>
        <end position="61"/>
    </location>
</feature>
<dbReference type="RefSeq" id="WP_126071657.1">
    <property type="nucleotide sequence ID" value="NZ_CP026513.1"/>
</dbReference>
<dbReference type="PANTHER" id="PTHR43448">
    <property type="entry name" value="PROTOHEME IX FARNESYLTRANSFERASE, MITOCHONDRIAL"/>
    <property type="match status" value="1"/>
</dbReference>